<protein>
    <submittedName>
        <fullName evidence="7">LON peptidase substrate-binding domain-containing protein</fullName>
    </submittedName>
</protein>
<evidence type="ECO:0000256" key="5">
    <source>
        <dbReference type="ARBA" id="ARBA00022840"/>
    </source>
</evidence>
<dbReference type="GO" id="GO:0030163">
    <property type="term" value="P:protein catabolic process"/>
    <property type="evidence" value="ECO:0007669"/>
    <property type="project" value="InterPro"/>
</dbReference>
<organism evidence="7 8">
    <name type="scientific">Eiseniibacteriota bacterium</name>
    <dbReference type="NCBI Taxonomy" id="2212470"/>
    <lineage>
        <taxon>Bacteria</taxon>
        <taxon>Candidatus Eiseniibacteriota</taxon>
    </lineage>
</organism>
<keyword evidence="4" id="KW-0720">Serine protease</keyword>
<reference evidence="7" key="2">
    <citation type="journal article" date="2021" name="Microbiome">
        <title>Successional dynamics and alternative stable states in a saline activated sludge microbial community over 9 years.</title>
        <authorList>
            <person name="Wang Y."/>
            <person name="Ye J."/>
            <person name="Ju F."/>
            <person name="Liu L."/>
            <person name="Boyd J.A."/>
            <person name="Deng Y."/>
            <person name="Parks D.H."/>
            <person name="Jiang X."/>
            <person name="Yin X."/>
            <person name="Woodcroft B.J."/>
            <person name="Tyson G.W."/>
            <person name="Hugenholtz P."/>
            <person name="Polz M.F."/>
            <person name="Zhang T."/>
        </authorList>
    </citation>
    <scope>NUCLEOTIDE SEQUENCE</scope>
    <source>
        <strain evidence="7">HKST-UBA02</strain>
    </source>
</reference>
<keyword evidence="2" id="KW-0547">Nucleotide-binding</keyword>
<dbReference type="Pfam" id="PF02190">
    <property type="entry name" value="LON_substr_bdg"/>
    <property type="match status" value="1"/>
</dbReference>
<reference evidence="7" key="1">
    <citation type="submission" date="2020-04" db="EMBL/GenBank/DDBJ databases">
        <authorList>
            <person name="Zhang T."/>
        </authorList>
    </citation>
    <scope>NUCLEOTIDE SEQUENCE</scope>
    <source>
        <strain evidence="7">HKST-UBA02</strain>
    </source>
</reference>
<dbReference type="InterPro" id="IPR003111">
    <property type="entry name" value="Lon_prtase_N"/>
</dbReference>
<keyword evidence="5" id="KW-0067">ATP-binding</keyword>
<dbReference type="InterPro" id="IPR027065">
    <property type="entry name" value="Lon_Prtase"/>
</dbReference>
<feature type="domain" description="Lon N-terminal" evidence="6">
    <location>
        <begin position="1"/>
        <end position="85"/>
    </location>
</feature>
<dbReference type="AlphaFoldDB" id="A0A956SH15"/>
<evidence type="ECO:0000256" key="2">
    <source>
        <dbReference type="ARBA" id="ARBA00022741"/>
    </source>
</evidence>
<keyword evidence="1" id="KW-0645">Protease</keyword>
<dbReference type="EMBL" id="JAGQHS010000579">
    <property type="protein sequence ID" value="MCA9759876.1"/>
    <property type="molecule type" value="Genomic_DNA"/>
</dbReference>
<evidence type="ECO:0000256" key="3">
    <source>
        <dbReference type="ARBA" id="ARBA00022801"/>
    </source>
</evidence>
<dbReference type="GO" id="GO:0004176">
    <property type="term" value="F:ATP-dependent peptidase activity"/>
    <property type="evidence" value="ECO:0007669"/>
    <property type="project" value="InterPro"/>
</dbReference>
<name>A0A956SH15_UNCEI</name>
<dbReference type="Proteomes" id="UP000739538">
    <property type="component" value="Unassembled WGS sequence"/>
</dbReference>
<dbReference type="PROSITE" id="PS51787">
    <property type="entry name" value="LON_N"/>
    <property type="match status" value="1"/>
</dbReference>
<dbReference type="GO" id="GO:0006508">
    <property type="term" value="P:proteolysis"/>
    <property type="evidence" value="ECO:0007669"/>
    <property type="project" value="UniProtKB-KW"/>
</dbReference>
<feature type="non-terminal residue" evidence="7">
    <location>
        <position position="1"/>
    </location>
</feature>
<dbReference type="SUPFAM" id="SSF88697">
    <property type="entry name" value="PUA domain-like"/>
    <property type="match status" value="1"/>
</dbReference>
<dbReference type="GO" id="GO:0004252">
    <property type="term" value="F:serine-type endopeptidase activity"/>
    <property type="evidence" value="ECO:0007669"/>
    <property type="project" value="InterPro"/>
</dbReference>
<dbReference type="FunFam" id="1.20.5.5270:FF:000002">
    <property type="entry name" value="Lon protease homolog"/>
    <property type="match status" value="1"/>
</dbReference>
<gene>
    <name evidence="7" type="ORF">KDA27_29030</name>
</gene>
<dbReference type="GO" id="GO:0005524">
    <property type="term" value="F:ATP binding"/>
    <property type="evidence" value="ECO:0007669"/>
    <property type="project" value="UniProtKB-KW"/>
</dbReference>
<evidence type="ECO:0000256" key="4">
    <source>
        <dbReference type="ARBA" id="ARBA00022825"/>
    </source>
</evidence>
<sequence>PANAGDDLEGAMNNLRELAQKIIDLSPQIPAEATFLVRSIDKPGVLADIVASNLNIPPEEKQDLLETFDTKDRMEKVIALLQKEIQVLELSNKIQTEVKGEMDKAQREYFLREQLKAIQKELGEVDERQEEFEELKRKIKEARMPREVEEAAFKELKRMARMSPGAAEYTVSRTYLDWLIEIPWSKSSKDV</sequence>
<feature type="non-terminal residue" evidence="7">
    <location>
        <position position="191"/>
    </location>
</feature>
<evidence type="ECO:0000313" key="7">
    <source>
        <dbReference type="EMBL" id="MCA9759876.1"/>
    </source>
</evidence>
<accession>A0A956SH15</accession>
<dbReference type="InterPro" id="IPR015947">
    <property type="entry name" value="PUA-like_sf"/>
</dbReference>
<evidence type="ECO:0000256" key="1">
    <source>
        <dbReference type="ARBA" id="ARBA00022670"/>
    </source>
</evidence>
<comment type="caution">
    <text evidence="7">The sequence shown here is derived from an EMBL/GenBank/DDBJ whole genome shotgun (WGS) entry which is preliminary data.</text>
</comment>
<dbReference type="Gene3D" id="1.20.58.1480">
    <property type="match status" value="1"/>
</dbReference>
<keyword evidence="3" id="KW-0378">Hydrolase</keyword>
<dbReference type="PANTHER" id="PTHR10046">
    <property type="entry name" value="ATP DEPENDENT LON PROTEASE FAMILY MEMBER"/>
    <property type="match status" value="1"/>
</dbReference>
<evidence type="ECO:0000259" key="6">
    <source>
        <dbReference type="PROSITE" id="PS51787"/>
    </source>
</evidence>
<proteinExistence type="predicted"/>
<dbReference type="Gene3D" id="1.20.5.5270">
    <property type="match status" value="1"/>
</dbReference>
<evidence type="ECO:0000313" key="8">
    <source>
        <dbReference type="Proteomes" id="UP000739538"/>
    </source>
</evidence>